<dbReference type="Pfam" id="PF02525">
    <property type="entry name" value="Flavodoxin_2"/>
    <property type="match status" value="1"/>
</dbReference>
<keyword evidence="9" id="KW-1185">Reference proteome</keyword>
<dbReference type="EC" id="1.6.5.-" evidence="6"/>
<dbReference type="AlphaFoldDB" id="A0A0K8QRI9"/>
<name>A0A0K8QRI9_9GAMM</name>
<comment type="catalytic activity">
    <reaction evidence="6">
        <text>2 a quinone + NADH + H(+) = 2 a 1,4-benzosemiquinone + NAD(+)</text>
        <dbReference type="Rhea" id="RHEA:65952"/>
        <dbReference type="ChEBI" id="CHEBI:15378"/>
        <dbReference type="ChEBI" id="CHEBI:57540"/>
        <dbReference type="ChEBI" id="CHEBI:57945"/>
        <dbReference type="ChEBI" id="CHEBI:132124"/>
        <dbReference type="ChEBI" id="CHEBI:134225"/>
    </reaction>
</comment>
<dbReference type="PANTHER" id="PTHR43741:SF4">
    <property type="entry name" value="FMN-DEPENDENT NADH:QUINONE OXIDOREDUCTASE"/>
    <property type="match status" value="1"/>
</dbReference>
<evidence type="ECO:0000256" key="2">
    <source>
        <dbReference type="ARBA" id="ARBA00022643"/>
    </source>
</evidence>
<dbReference type="Proteomes" id="UP000253740">
    <property type="component" value="Unassembled WGS sequence"/>
</dbReference>
<keyword evidence="1 6" id="KW-0285">Flavoprotein</keyword>
<dbReference type="InterPro" id="IPR023048">
    <property type="entry name" value="NADH:quinone_OxRdtase_FMN_depd"/>
</dbReference>
<dbReference type="STRING" id="1475481.GCA_000953855_02374"/>
<evidence type="ECO:0000313" key="8">
    <source>
        <dbReference type="EMBL" id="GAP67012.1"/>
    </source>
</evidence>
<keyword evidence="2 6" id="KW-0288">FMN</keyword>
<evidence type="ECO:0000256" key="1">
    <source>
        <dbReference type="ARBA" id="ARBA00022630"/>
    </source>
</evidence>
<comment type="function">
    <text evidence="6">Also exhibits azoreductase activity. Catalyzes the reductive cleavage of the azo bond in aromatic azo compounds to the corresponding amines.</text>
</comment>
<comment type="function">
    <text evidence="6">Quinone reductase that provides resistance to thiol-specific stress caused by electrophilic quinones.</text>
</comment>
<proteinExistence type="inferred from homology"/>
<dbReference type="HAMAP" id="MF_01216">
    <property type="entry name" value="Azoreductase_type1"/>
    <property type="match status" value="1"/>
</dbReference>
<feature type="binding site" evidence="6">
    <location>
        <position position="23"/>
    </location>
    <ligand>
        <name>FMN</name>
        <dbReference type="ChEBI" id="CHEBI:58210"/>
    </ligand>
</feature>
<comment type="caution">
    <text evidence="6">Lacks conserved residue(s) required for the propagation of feature annotation.</text>
</comment>
<evidence type="ECO:0000256" key="5">
    <source>
        <dbReference type="ARBA" id="ARBA00048542"/>
    </source>
</evidence>
<evidence type="ECO:0000256" key="3">
    <source>
        <dbReference type="ARBA" id="ARBA00023002"/>
    </source>
</evidence>
<feature type="domain" description="Flavodoxin-like fold" evidence="7">
    <location>
        <begin position="15"/>
        <end position="199"/>
    </location>
</feature>
<dbReference type="PANTHER" id="PTHR43741">
    <property type="entry name" value="FMN-DEPENDENT NADH-AZOREDUCTASE 1"/>
    <property type="match status" value="1"/>
</dbReference>
<keyword evidence="3 6" id="KW-0560">Oxidoreductase</keyword>
<dbReference type="Gene3D" id="3.40.50.360">
    <property type="match status" value="1"/>
</dbReference>
<comment type="catalytic activity">
    <reaction evidence="5">
        <text>N,N-dimethyl-1,4-phenylenediamine + anthranilate + 2 NAD(+) = 2-(4-dimethylaminophenyl)diazenylbenzoate + 2 NADH + 2 H(+)</text>
        <dbReference type="Rhea" id="RHEA:55872"/>
        <dbReference type="ChEBI" id="CHEBI:15378"/>
        <dbReference type="ChEBI" id="CHEBI:15783"/>
        <dbReference type="ChEBI" id="CHEBI:16567"/>
        <dbReference type="ChEBI" id="CHEBI:57540"/>
        <dbReference type="ChEBI" id="CHEBI:57945"/>
        <dbReference type="ChEBI" id="CHEBI:71579"/>
        <dbReference type="EC" id="1.7.1.17"/>
    </reaction>
    <physiologicalReaction direction="right-to-left" evidence="5">
        <dbReference type="Rhea" id="RHEA:55874"/>
    </physiologicalReaction>
</comment>
<dbReference type="GO" id="GO:0016655">
    <property type="term" value="F:oxidoreductase activity, acting on NAD(P)H, quinone or similar compound as acceptor"/>
    <property type="evidence" value="ECO:0007669"/>
    <property type="project" value="InterPro"/>
</dbReference>
<evidence type="ECO:0000256" key="6">
    <source>
        <dbReference type="HAMAP-Rule" id="MF_01216"/>
    </source>
</evidence>
<dbReference type="EMBL" id="DF970239">
    <property type="protein sequence ID" value="GAP67012.1"/>
    <property type="molecule type" value="Genomic_DNA"/>
</dbReference>
<dbReference type="SUPFAM" id="SSF52218">
    <property type="entry name" value="Flavoproteins"/>
    <property type="match status" value="1"/>
</dbReference>
<reference evidence="8" key="1">
    <citation type="submission" date="2015-08" db="EMBL/GenBank/DDBJ databases">
        <title>Complete DNA Sequence of Pseudomonas syringae pv. actinidiae, the Causal Agent of Kiwifruit Canker Disease.</title>
        <authorList>
            <person name="Rikkerink E.H.A."/>
            <person name="Fineran P.C."/>
        </authorList>
    </citation>
    <scope>NUCLEOTIDE SEQUENCE</scope>
    <source>
        <strain evidence="8">SkMP5</strain>
    </source>
</reference>
<dbReference type="InterPro" id="IPR003680">
    <property type="entry name" value="Flavodoxin_fold"/>
</dbReference>
<protein>
    <recommendedName>
        <fullName evidence="6">FMN dependent NADH:quinone oxidoreductase</fullName>
        <ecNumber evidence="6">1.6.5.-</ecNumber>
    </recommendedName>
    <alternativeName>
        <fullName evidence="6">Azo-dye reductase</fullName>
    </alternativeName>
    <alternativeName>
        <fullName evidence="6">FMN-dependent NADH-azo compound oxidoreductase</fullName>
    </alternativeName>
    <alternativeName>
        <fullName evidence="6">FMN-dependent NADH-azoreductase</fullName>
        <ecNumber evidence="6">1.7.1.17</ecNumber>
    </alternativeName>
</protein>
<feature type="binding site" evidence="6">
    <location>
        <begin position="97"/>
        <end position="100"/>
    </location>
    <ligand>
        <name>FMN</name>
        <dbReference type="ChEBI" id="CHEBI:58210"/>
    </ligand>
</feature>
<dbReference type="GO" id="GO:0009055">
    <property type="term" value="F:electron transfer activity"/>
    <property type="evidence" value="ECO:0007669"/>
    <property type="project" value="UniProtKB-UniRule"/>
</dbReference>
<comment type="subunit">
    <text evidence="6">Homodimer.</text>
</comment>
<comment type="cofactor">
    <cofactor evidence="6">
        <name>FMN</name>
        <dbReference type="ChEBI" id="CHEBI:58210"/>
    </cofactor>
    <text evidence="6">Binds 1 FMN per subunit.</text>
</comment>
<dbReference type="EC" id="1.7.1.17" evidence="6"/>
<evidence type="ECO:0000256" key="4">
    <source>
        <dbReference type="ARBA" id="ARBA00023027"/>
    </source>
</evidence>
<feature type="binding site" evidence="6">
    <location>
        <begin position="29"/>
        <end position="31"/>
    </location>
    <ligand>
        <name>FMN</name>
        <dbReference type="ChEBI" id="CHEBI:58210"/>
    </ligand>
</feature>
<keyword evidence="4 6" id="KW-0520">NAD</keyword>
<dbReference type="InterPro" id="IPR050104">
    <property type="entry name" value="FMN-dep_NADH:Q_OxRdtase_AzoR1"/>
</dbReference>
<dbReference type="GO" id="GO:0010181">
    <property type="term" value="F:FMN binding"/>
    <property type="evidence" value="ECO:0007669"/>
    <property type="project" value="UniProtKB-UniRule"/>
</dbReference>
<evidence type="ECO:0000313" key="9">
    <source>
        <dbReference type="Proteomes" id="UP000253740"/>
    </source>
</evidence>
<comment type="similarity">
    <text evidence="6">Belongs to the azoreductase type 1 family.</text>
</comment>
<accession>A0A0K8QRI9</accession>
<gene>
    <name evidence="6" type="primary">azoR</name>
    <name evidence="8" type="ORF">MBSD_n2328</name>
</gene>
<dbReference type="InterPro" id="IPR029039">
    <property type="entry name" value="Flavoprotein-like_sf"/>
</dbReference>
<sequence length="205" mass="21849">MTAPGGRPDCEEVIMKLLHIDSSALGTHSVSRELSAAIVARLRRQHPTAEVVYRDLAAEPLPHWAPAADATDPAVRAGSAVLDEFLAADVVVIGAPMYNFGIPSQLKAWIDRILVAGKTFRYTARGPEGLAGGRKVIVASARGGIYSDKPAMDFQEAYLRHVLGFIGIGDVEFVRAEGLNISPETKAEAIRSAHAAIEDVARLAA</sequence>
<dbReference type="GO" id="GO:0016652">
    <property type="term" value="F:oxidoreductase activity, acting on NAD(P)H as acceptor"/>
    <property type="evidence" value="ECO:0007669"/>
    <property type="project" value="UniProtKB-UniRule"/>
</dbReference>
<evidence type="ECO:0000259" key="7">
    <source>
        <dbReference type="Pfam" id="PF02525"/>
    </source>
</evidence>
<organism evidence="8">
    <name type="scientific">Mizugakiibacter sediminis</name>
    <dbReference type="NCBI Taxonomy" id="1475481"/>
    <lineage>
        <taxon>Bacteria</taxon>
        <taxon>Pseudomonadati</taxon>
        <taxon>Pseudomonadota</taxon>
        <taxon>Gammaproteobacteria</taxon>
        <taxon>Lysobacterales</taxon>
        <taxon>Rhodanobacteraceae</taxon>
        <taxon>Mizugakiibacter</taxon>
    </lineage>
</organism>